<gene>
    <name evidence="1" type="ORF">RJT34_08195</name>
</gene>
<evidence type="ECO:0000313" key="1">
    <source>
        <dbReference type="EMBL" id="KAK7310598.1"/>
    </source>
</evidence>
<dbReference type="AlphaFoldDB" id="A0AAN9K5E2"/>
<proteinExistence type="predicted"/>
<organism evidence="1 2">
    <name type="scientific">Clitoria ternatea</name>
    <name type="common">Butterfly pea</name>
    <dbReference type="NCBI Taxonomy" id="43366"/>
    <lineage>
        <taxon>Eukaryota</taxon>
        <taxon>Viridiplantae</taxon>
        <taxon>Streptophyta</taxon>
        <taxon>Embryophyta</taxon>
        <taxon>Tracheophyta</taxon>
        <taxon>Spermatophyta</taxon>
        <taxon>Magnoliopsida</taxon>
        <taxon>eudicotyledons</taxon>
        <taxon>Gunneridae</taxon>
        <taxon>Pentapetalae</taxon>
        <taxon>rosids</taxon>
        <taxon>fabids</taxon>
        <taxon>Fabales</taxon>
        <taxon>Fabaceae</taxon>
        <taxon>Papilionoideae</taxon>
        <taxon>50 kb inversion clade</taxon>
        <taxon>NPAAA clade</taxon>
        <taxon>indigoferoid/millettioid clade</taxon>
        <taxon>Phaseoleae</taxon>
        <taxon>Clitoria</taxon>
    </lineage>
</organism>
<reference evidence="1 2" key="1">
    <citation type="submission" date="2024-01" db="EMBL/GenBank/DDBJ databases">
        <title>The genomes of 5 underutilized Papilionoideae crops provide insights into root nodulation and disease resistance.</title>
        <authorList>
            <person name="Yuan L."/>
        </authorList>
    </citation>
    <scope>NUCLEOTIDE SEQUENCE [LARGE SCALE GENOMIC DNA]</scope>
    <source>
        <strain evidence="1">LY-2023</strain>
        <tissue evidence="1">Leaf</tissue>
    </source>
</reference>
<accession>A0AAN9K5E2</accession>
<dbReference type="EMBL" id="JAYKXN010000002">
    <property type="protein sequence ID" value="KAK7310598.1"/>
    <property type="molecule type" value="Genomic_DNA"/>
</dbReference>
<sequence>MVNLHSLDTIFIHEYMYPFNLINESCTSSCTMLKYLNLSLVDEKLRILLGIYDPVMPVERKFYCNCNDEYINTPELSSYRGSVPYSYST</sequence>
<dbReference type="Proteomes" id="UP001359559">
    <property type="component" value="Unassembled WGS sequence"/>
</dbReference>
<comment type="caution">
    <text evidence="1">The sequence shown here is derived from an EMBL/GenBank/DDBJ whole genome shotgun (WGS) entry which is preliminary data.</text>
</comment>
<keyword evidence="2" id="KW-1185">Reference proteome</keyword>
<protein>
    <submittedName>
        <fullName evidence="1">Uncharacterized protein</fullName>
    </submittedName>
</protein>
<evidence type="ECO:0000313" key="2">
    <source>
        <dbReference type="Proteomes" id="UP001359559"/>
    </source>
</evidence>
<name>A0AAN9K5E2_CLITE</name>